<dbReference type="InterPro" id="IPR046826">
    <property type="entry name" value="PDH_N"/>
</dbReference>
<dbReference type="EMBL" id="JAUHPX010000001">
    <property type="protein sequence ID" value="MDN4486557.1"/>
    <property type="molecule type" value="Genomic_DNA"/>
</dbReference>
<keyword evidence="7" id="KW-0520">NAD</keyword>
<evidence type="ECO:0000256" key="1">
    <source>
        <dbReference type="ARBA" id="ARBA00005067"/>
    </source>
</evidence>
<dbReference type="Pfam" id="PF02153">
    <property type="entry name" value="PDH_N"/>
    <property type="match status" value="1"/>
</dbReference>
<dbReference type="InterPro" id="IPR003099">
    <property type="entry name" value="Prephen_DH"/>
</dbReference>
<evidence type="ECO:0000256" key="8">
    <source>
        <dbReference type="ARBA" id="ARBA00049260"/>
    </source>
</evidence>
<keyword evidence="5" id="KW-0057">Aromatic amino acid biosynthesis</keyword>
<dbReference type="PANTHER" id="PTHR21363">
    <property type="entry name" value="PREPHENATE DEHYDROGENASE"/>
    <property type="match status" value="1"/>
</dbReference>
<dbReference type="Proteomes" id="UP001172737">
    <property type="component" value="Unassembled WGS sequence"/>
</dbReference>
<dbReference type="InterPro" id="IPR036291">
    <property type="entry name" value="NAD(P)-bd_dom_sf"/>
</dbReference>
<dbReference type="GO" id="GO:0006571">
    <property type="term" value="P:tyrosine biosynthetic process"/>
    <property type="evidence" value="ECO:0007669"/>
    <property type="project" value="UniProtKB-KW"/>
</dbReference>
<proteinExistence type="inferred from homology"/>
<dbReference type="EC" id="1.3.1.12" evidence="3"/>
<evidence type="ECO:0000256" key="2">
    <source>
        <dbReference type="ARBA" id="ARBA00007964"/>
    </source>
</evidence>
<sequence length="351" mass="35725">MSDTLPRTHIVGAGLIGASIGIGLSAEGWPVTIADADAQAEALARSIGAGGPLGDHAPDLVIVATPPSVAGAVVVHALQAWPGAVVTDVASVKAPIAEAADATGHGARYVGSHPMAGRELSGGLAAQGDLFKARPWVICPNGAAAAAVELVLRVPAALQCDVVTMEAPAHDAAVARVSHAPQVAASAVAAALGALHSDDVALAGQGLRDVTRIAGSAPGMWADIARLNRGHLVETLDHIIADLEDLRESDDIGEAVTDLIERGRFEVARIPGKHGGATRDWAGVTVIVPDEPGHLLKLLGDTAQVDVNVEDITIEHSPRQPVGLTTLYVLPSRAAELVAALESQGWEIAAS</sequence>
<comment type="similarity">
    <text evidence="2">Belongs to the prephenate/arogenate dehydrogenase family.</text>
</comment>
<evidence type="ECO:0000256" key="6">
    <source>
        <dbReference type="ARBA" id="ARBA00023002"/>
    </source>
</evidence>
<keyword evidence="5" id="KW-0028">Amino-acid biosynthesis</keyword>
<dbReference type="InterPro" id="IPR050812">
    <property type="entry name" value="Preph/Arog_dehydrog"/>
</dbReference>
<evidence type="ECO:0000256" key="7">
    <source>
        <dbReference type="ARBA" id="ARBA00023027"/>
    </source>
</evidence>
<dbReference type="InterPro" id="IPR046825">
    <property type="entry name" value="PDH_C"/>
</dbReference>
<dbReference type="PANTHER" id="PTHR21363:SF0">
    <property type="entry name" value="PREPHENATE DEHYDROGENASE [NADP(+)]"/>
    <property type="match status" value="1"/>
</dbReference>
<dbReference type="InterPro" id="IPR008927">
    <property type="entry name" value="6-PGluconate_DH-like_C_sf"/>
</dbReference>
<evidence type="ECO:0000259" key="9">
    <source>
        <dbReference type="PROSITE" id="PS51176"/>
    </source>
</evidence>
<evidence type="ECO:0000256" key="3">
    <source>
        <dbReference type="ARBA" id="ARBA00012068"/>
    </source>
</evidence>
<dbReference type="AlphaFoldDB" id="A0AAW7M2S6"/>
<evidence type="ECO:0000256" key="5">
    <source>
        <dbReference type="ARBA" id="ARBA00022498"/>
    </source>
</evidence>
<dbReference type="PROSITE" id="PS51176">
    <property type="entry name" value="PDH_ADH"/>
    <property type="match status" value="1"/>
</dbReference>
<name>A0AAW7M2S6_9MICO</name>
<dbReference type="GO" id="GO:0070403">
    <property type="term" value="F:NAD+ binding"/>
    <property type="evidence" value="ECO:0007669"/>
    <property type="project" value="InterPro"/>
</dbReference>
<dbReference type="SUPFAM" id="SSF48179">
    <property type="entry name" value="6-phosphogluconate dehydrogenase C-terminal domain-like"/>
    <property type="match status" value="1"/>
</dbReference>
<dbReference type="Gene3D" id="3.40.50.720">
    <property type="entry name" value="NAD(P)-binding Rossmann-like Domain"/>
    <property type="match status" value="1"/>
</dbReference>
<evidence type="ECO:0000259" key="10">
    <source>
        <dbReference type="PROSITE" id="PS51671"/>
    </source>
</evidence>
<comment type="catalytic activity">
    <reaction evidence="8">
        <text>prephenate + NAD(+) = 3-(4-hydroxyphenyl)pyruvate + CO2 + NADH</text>
        <dbReference type="Rhea" id="RHEA:13869"/>
        <dbReference type="ChEBI" id="CHEBI:16526"/>
        <dbReference type="ChEBI" id="CHEBI:29934"/>
        <dbReference type="ChEBI" id="CHEBI:36242"/>
        <dbReference type="ChEBI" id="CHEBI:57540"/>
        <dbReference type="ChEBI" id="CHEBI:57945"/>
        <dbReference type="EC" id="1.3.1.12"/>
    </reaction>
</comment>
<dbReference type="Gene3D" id="1.10.3660.10">
    <property type="entry name" value="6-phosphogluconate dehydrogenase C-terminal like domain"/>
    <property type="match status" value="1"/>
</dbReference>
<dbReference type="Pfam" id="PF20463">
    <property type="entry name" value="PDH_C"/>
    <property type="match status" value="1"/>
</dbReference>
<comment type="caution">
    <text evidence="11">The sequence shown here is derived from an EMBL/GenBank/DDBJ whole genome shotgun (WGS) entry which is preliminary data.</text>
</comment>
<evidence type="ECO:0000313" key="12">
    <source>
        <dbReference type="Proteomes" id="UP001172737"/>
    </source>
</evidence>
<dbReference type="GO" id="GO:0004665">
    <property type="term" value="F:prephenate dehydrogenase (NADP+) activity"/>
    <property type="evidence" value="ECO:0007669"/>
    <property type="project" value="InterPro"/>
</dbReference>
<evidence type="ECO:0000256" key="4">
    <source>
        <dbReference type="ARBA" id="ARBA00016891"/>
    </source>
</evidence>
<dbReference type="InterPro" id="IPR002912">
    <property type="entry name" value="ACT_dom"/>
</dbReference>
<reference evidence="11" key="1">
    <citation type="submission" date="2023-06" db="EMBL/GenBank/DDBJ databases">
        <title>Sysu t00039.</title>
        <authorList>
            <person name="Gao L."/>
            <person name="Fang B.-Z."/>
            <person name="Li W.-J."/>
        </authorList>
    </citation>
    <scope>NUCLEOTIDE SEQUENCE</scope>
    <source>
        <strain evidence="11">SYSU T00039</strain>
    </source>
</reference>
<accession>A0AAW7M2S6</accession>
<feature type="domain" description="Prephenate/arogenate dehydrogenase" evidence="9">
    <location>
        <begin position="6"/>
        <end position="290"/>
    </location>
</feature>
<organism evidence="11 12">
    <name type="scientific">Demequina lignilytica</name>
    <dbReference type="NCBI Taxonomy" id="3051663"/>
    <lineage>
        <taxon>Bacteria</taxon>
        <taxon>Bacillati</taxon>
        <taxon>Actinomycetota</taxon>
        <taxon>Actinomycetes</taxon>
        <taxon>Micrococcales</taxon>
        <taxon>Demequinaceae</taxon>
        <taxon>Demequina</taxon>
    </lineage>
</organism>
<evidence type="ECO:0000313" key="11">
    <source>
        <dbReference type="EMBL" id="MDN4486557.1"/>
    </source>
</evidence>
<dbReference type="RefSeq" id="WP_301144142.1">
    <property type="nucleotide sequence ID" value="NZ_JAUHPX010000001.1"/>
</dbReference>
<dbReference type="NCBIfam" id="NF005111">
    <property type="entry name" value="PRK06545.2-3"/>
    <property type="match status" value="1"/>
</dbReference>
<protein>
    <recommendedName>
        <fullName evidence="4">Prephenate dehydrogenase</fullName>
        <ecNumber evidence="3">1.3.1.12</ecNumber>
    </recommendedName>
</protein>
<keyword evidence="12" id="KW-1185">Reference proteome</keyword>
<feature type="domain" description="ACT" evidence="10">
    <location>
        <begin position="283"/>
        <end position="351"/>
    </location>
</feature>
<dbReference type="GO" id="GO:0008977">
    <property type="term" value="F:prephenate dehydrogenase (NAD+) activity"/>
    <property type="evidence" value="ECO:0007669"/>
    <property type="project" value="UniProtKB-EC"/>
</dbReference>
<dbReference type="PROSITE" id="PS51671">
    <property type="entry name" value="ACT"/>
    <property type="match status" value="1"/>
</dbReference>
<gene>
    <name evidence="11" type="ORF">QQX10_00075</name>
</gene>
<dbReference type="SUPFAM" id="SSF51735">
    <property type="entry name" value="NAD(P)-binding Rossmann-fold domains"/>
    <property type="match status" value="1"/>
</dbReference>
<comment type="pathway">
    <text evidence="1">Amino-acid biosynthesis; L-tyrosine biosynthesis; (4-hydroxyphenyl)pyruvate from prephenate (NAD(+) route): step 1/1.</text>
</comment>
<keyword evidence="6 11" id="KW-0560">Oxidoreductase</keyword>
<keyword evidence="5" id="KW-0827">Tyrosine biosynthesis</keyword>